<evidence type="ECO:0000256" key="4">
    <source>
        <dbReference type="ARBA" id="ARBA00022989"/>
    </source>
</evidence>
<evidence type="ECO:0000256" key="1">
    <source>
        <dbReference type="ARBA" id="ARBA00004141"/>
    </source>
</evidence>
<keyword evidence="5" id="KW-0406">Ion transport</keyword>
<evidence type="ECO:0000256" key="5">
    <source>
        <dbReference type="ARBA" id="ARBA00023065"/>
    </source>
</evidence>
<dbReference type="PRINTS" id="PR00103">
    <property type="entry name" value="CAMPKINASE"/>
</dbReference>
<dbReference type="PANTHER" id="PTHR45638">
    <property type="entry name" value="CYCLIC NUCLEOTIDE-GATED CATION CHANNEL SUBUNIT A"/>
    <property type="match status" value="1"/>
</dbReference>
<comment type="subcellular location">
    <subcellularLocation>
        <location evidence="1">Membrane</location>
        <topology evidence="1">Multi-pass membrane protein</topology>
    </subcellularLocation>
</comment>
<evidence type="ECO:0000313" key="10">
    <source>
        <dbReference type="EMBL" id="CAB5004396.1"/>
    </source>
</evidence>
<dbReference type="PROSITE" id="PS00889">
    <property type="entry name" value="CNMP_BINDING_2"/>
    <property type="match status" value="1"/>
</dbReference>
<dbReference type="GO" id="GO:0044877">
    <property type="term" value="F:protein-containing complex binding"/>
    <property type="evidence" value="ECO:0007669"/>
    <property type="project" value="TreeGrafter"/>
</dbReference>
<dbReference type="GO" id="GO:0005221">
    <property type="term" value="F:intracellularly cyclic nucleotide-activated monoatomic cation channel activity"/>
    <property type="evidence" value="ECO:0007669"/>
    <property type="project" value="InterPro"/>
</dbReference>
<proteinExistence type="predicted"/>
<accession>A0A6J7PG75</accession>
<evidence type="ECO:0000256" key="6">
    <source>
        <dbReference type="ARBA" id="ARBA00023136"/>
    </source>
</evidence>
<dbReference type="PROSITE" id="PS50042">
    <property type="entry name" value="CNMP_BINDING_3"/>
    <property type="match status" value="1"/>
</dbReference>
<feature type="domain" description="Cyclic nucleotide-binding" evidence="9">
    <location>
        <begin position="1"/>
        <end position="103"/>
    </location>
</feature>
<organism evidence="10">
    <name type="scientific">freshwater metagenome</name>
    <dbReference type="NCBI Taxonomy" id="449393"/>
    <lineage>
        <taxon>unclassified sequences</taxon>
        <taxon>metagenomes</taxon>
        <taxon>ecological metagenomes</taxon>
    </lineage>
</organism>
<protein>
    <submittedName>
        <fullName evidence="10">Unannotated protein</fullName>
    </submittedName>
</protein>
<dbReference type="AlphaFoldDB" id="A0A6J7PG75"/>
<evidence type="ECO:0000256" key="3">
    <source>
        <dbReference type="ARBA" id="ARBA00022692"/>
    </source>
</evidence>
<dbReference type="SUPFAM" id="SSF51206">
    <property type="entry name" value="cAMP-binding domain-like"/>
    <property type="match status" value="1"/>
</dbReference>
<keyword evidence="3" id="KW-0812">Transmembrane</keyword>
<gene>
    <name evidence="10" type="ORF">UFOPK4057_00511</name>
</gene>
<keyword evidence="4" id="KW-1133">Transmembrane helix</keyword>
<evidence type="ECO:0000259" key="9">
    <source>
        <dbReference type="PROSITE" id="PS50042"/>
    </source>
</evidence>
<evidence type="ECO:0000256" key="8">
    <source>
        <dbReference type="ARBA" id="ARBA00023303"/>
    </source>
</evidence>
<keyword evidence="6" id="KW-0472">Membrane</keyword>
<dbReference type="Pfam" id="PF00027">
    <property type="entry name" value="cNMP_binding"/>
    <property type="match status" value="1"/>
</dbReference>
<dbReference type="InterPro" id="IPR000595">
    <property type="entry name" value="cNMP-bd_dom"/>
</dbReference>
<dbReference type="Gene3D" id="2.60.120.10">
    <property type="entry name" value="Jelly Rolls"/>
    <property type="match status" value="1"/>
</dbReference>
<dbReference type="PANTHER" id="PTHR45638:SF11">
    <property type="entry name" value="CYCLIC NUCLEOTIDE-GATED CATION CHANNEL SUBUNIT A"/>
    <property type="match status" value="1"/>
</dbReference>
<dbReference type="CDD" id="cd00038">
    <property type="entry name" value="CAP_ED"/>
    <property type="match status" value="1"/>
</dbReference>
<name>A0A6J7PG75_9ZZZZ</name>
<evidence type="ECO:0000256" key="2">
    <source>
        <dbReference type="ARBA" id="ARBA00022448"/>
    </source>
</evidence>
<dbReference type="InterPro" id="IPR050866">
    <property type="entry name" value="CNG_cation_channel"/>
</dbReference>
<dbReference type="SMART" id="SM00100">
    <property type="entry name" value="cNMP"/>
    <property type="match status" value="1"/>
</dbReference>
<keyword evidence="7" id="KW-1071">Ligand-gated ion channel</keyword>
<evidence type="ECO:0000256" key="7">
    <source>
        <dbReference type="ARBA" id="ARBA00023286"/>
    </source>
</evidence>
<sequence>MKSSSERVLKAGTIIMDQGQTGREAYVILEGSATVKRNGKKIGTAKAGSVVGELSLLDHGPRTAAVIADTDVRLLVVSERALKGAIENIPAISRKLLKALATRVRELDRAHYG</sequence>
<dbReference type="EMBL" id="CAFBPC010000095">
    <property type="protein sequence ID" value="CAB5004396.1"/>
    <property type="molecule type" value="Genomic_DNA"/>
</dbReference>
<keyword evidence="8" id="KW-0407">Ion channel</keyword>
<dbReference type="InterPro" id="IPR014710">
    <property type="entry name" value="RmlC-like_jellyroll"/>
</dbReference>
<reference evidence="10" key="1">
    <citation type="submission" date="2020-05" db="EMBL/GenBank/DDBJ databases">
        <authorList>
            <person name="Chiriac C."/>
            <person name="Salcher M."/>
            <person name="Ghai R."/>
            <person name="Kavagutti S V."/>
        </authorList>
    </citation>
    <scope>NUCLEOTIDE SEQUENCE</scope>
</reference>
<keyword evidence="2" id="KW-0813">Transport</keyword>
<dbReference type="InterPro" id="IPR018490">
    <property type="entry name" value="cNMP-bd_dom_sf"/>
</dbReference>
<dbReference type="InterPro" id="IPR018488">
    <property type="entry name" value="cNMP-bd_CS"/>
</dbReference>
<dbReference type="GO" id="GO:0016020">
    <property type="term" value="C:membrane"/>
    <property type="evidence" value="ECO:0007669"/>
    <property type="project" value="UniProtKB-SubCell"/>
</dbReference>